<dbReference type="AlphaFoldDB" id="D0A7V1"/>
<reference evidence="2" key="1">
    <citation type="journal article" date="2010" name="PLoS Negl. Trop. Dis.">
        <title>The genome sequence of Trypanosoma brucei gambiense, causative agent of chronic human african trypanosomiasis.</title>
        <authorList>
            <person name="Jackson A.P."/>
            <person name="Sanders M."/>
            <person name="Berry A."/>
            <person name="McQuillan J."/>
            <person name="Aslett M.A."/>
            <person name="Quail M.A."/>
            <person name="Chukualim B."/>
            <person name="Capewell P."/>
            <person name="MacLeod A."/>
            <person name="Melville S.E."/>
            <person name="Gibson W."/>
            <person name="Barry J.D."/>
            <person name="Berriman M."/>
            <person name="Hertz-Fowler C."/>
        </authorList>
    </citation>
    <scope>NUCLEOTIDE SEQUENCE [LARGE SCALE GENOMIC DNA]</scope>
    <source>
        <strain evidence="2">MHOM/CI/86/DAL972</strain>
    </source>
</reference>
<dbReference type="RefSeq" id="XP_011780016.1">
    <property type="nucleotide sequence ID" value="XM_011781714.1"/>
</dbReference>
<sequence>MVLDGTSGDGVCVATNLFSRLTDTDNVGVCALFQIGCVGRINSAWGAAFEASLMSGTPLTRQACCVFTSLYHHYILDFFSWFCHQDYRTLTFFFFLAYTKSS</sequence>
<protein>
    <submittedName>
        <fullName evidence="1">Uncharacterized protein</fullName>
    </submittedName>
</protein>
<name>D0A7V1_TRYB9</name>
<proteinExistence type="predicted"/>
<evidence type="ECO:0000313" key="1">
    <source>
        <dbReference type="EMBL" id="CBH17752.1"/>
    </source>
</evidence>
<dbReference type="EMBL" id="FN554974">
    <property type="protein sequence ID" value="CBH17752.1"/>
    <property type="molecule type" value="Genomic_DNA"/>
</dbReference>
<dbReference type="GeneID" id="23867908"/>
<evidence type="ECO:0000313" key="2">
    <source>
        <dbReference type="Proteomes" id="UP000002316"/>
    </source>
</evidence>
<dbReference type="Proteomes" id="UP000002316">
    <property type="component" value="Chromosome 11"/>
</dbReference>
<dbReference type="KEGG" id="tbg:TbgDal_XI8710"/>
<gene>
    <name evidence="1" type="ORF">TbgDal_XI8710</name>
</gene>
<accession>D0A7V1</accession>
<organism evidence="1 2">
    <name type="scientific">Trypanosoma brucei gambiense (strain MHOM/CI/86/DAL972)</name>
    <dbReference type="NCBI Taxonomy" id="679716"/>
    <lineage>
        <taxon>Eukaryota</taxon>
        <taxon>Discoba</taxon>
        <taxon>Euglenozoa</taxon>
        <taxon>Kinetoplastea</taxon>
        <taxon>Metakinetoplastina</taxon>
        <taxon>Trypanosomatida</taxon>
        <taxon>Trypanosomatidae</taxon>
        <taxon>Trypanosoma</taxon>
    </lineage>
</organism>